<dbReference type="GO" id="GO:1903259">
    <property type="term" value="P:exon-exon junction complex disassembly"/>
    <property type="evidence" value="ECO:0007669"/>
    <property type="project" value="InterPro"/>
</dbReference>
<reference evidence="3" key="1">
    <citation type="submission" date="2023-02" db="EMBL/GenBank/DDBJ databases">
        <title>Identification and recombinant expression of a fungal hydrolase from Papiliotrema laurentii that hydrolyzes apple cutin and clears colloidal polyester polyurethane.</title>
        <authorList>
            <consortium name="DOE Joint Genome Institute"/>
            <person name="Roman V.A."/>
            <person name="Bojanowski C."/>
            <person name="Crable B.R."/>
            <person name="Wagner D.N."/>
            <person name="Hung C.S."/>
            <person name="Nadeau L.J."/>
            <person name="Schratz L."/>
            <person name="Haridas S."/>
            <person name="Pangilinan J."/>
            <person name="Lipzen A."/>
            <person name="Na H."/>
            <person name="Yan M."/>
            <person name="Ng V."/>
            <person name="Grigoriev I.V."/>
            <person name="Spatafora J.W."/>
            <person name="Barlow D."/>
            <person name="Biffinger J."/>
            <person name="Kelley-Loughnane N."/>
            <person name="Varaljay V.A."/>
            <person name="Crookes-Goodson W.J."/>
        </authorList>
    </citation>
    <scope>NUCLEOTIDE SEQUENCE</scope>
    <source>
        <strain evidence="3">5307AH</strain>
    </source>
</reference>
<feature type="compositionally biased region" description="Polar residues" evidence="1">
    <location>
        <begin position="57"/>
        <end position="82"/>
    </location>
</feature>
<dbReference type="PANTHER" id="PTHR22959:SF0">
    <property type="entry name" value="PARTNER OF Y14 AND MAGO"/>
    <property type="match status" value="1"/>
</dbReference>
<protein>
    <recommendedName>
        <fullName evidence="2">WIBG Mago-binding domain-containing protein</fullName>
    </recommendedName>
</protein>
<evidence type="ECO:0000313" key="4">
    <source>
        <dbReference type="Proteomes" id="UP001182556"/>
    </source>
</evidence>
<feature type="compositionally biased region" description="Pro residues" evidence="1">
    <location>
        <begin position="246"/>
        <end position="260"/>
    </location>
</feature>
<dbReference type="Proteomes" id="UP001182556">
    <property type="component" value="Unassembled WGS sequence"/>
</dbReference>
<proteinExistence type="predicted"/>
<dbReference type="Pfam" id="PF09282">
    <property type="entry name" value="Mago-bind"/>
    <property type="match status" value="1"/>
</dbReference>
<feature type="region of interest" description="Disordered" evidence="1">
    <location>
        <begin position="23"/>
        <end position="375"/>
    </location>
</feature>
<dbReference type="AlphaFoldDB" id="A0AAD9L955"/>
<accession>A0AAD9L955</accession>
<evidence type="ECO:0000313" key="3">
    <source>
        <dbReference type="EMBL" id="KAK1926964.1"/>
    </source>
</evidence>
<dbReference type="InterPro" id="IPR015362">
    <property type="entry name" value="WIBG_mago-bd"/>
</dbReference>
<evidence type="ECO:0000259" key="2">
    <source>
        <dbReference type="SMART" id="SM01273"/>
    </source>
</evidence>
<dbReference type="InterPro" id="IPR036348">
    <property type="entry name" value="WIBG_N_sf"/>
</dbReference>
<feature type="domain" description="WIBG Mago-binding" evidence="2">
    <location>
        <begin position="22"/>
        <end position="48"/>
    </location>
</feature>
<feature type="compositionally biased region" description="Basic and acidic residues" evidence="1">
    <location>
        <begin position="100"/>
        <end position="118"/>
    </location>
</feature>
<feature type="compositionally biased region" description="Polar residues" evidence="1">
    <location>
        <begin position="365"/>
        <end position="375"/>
    </location>
</feature>
<sequence length="375" mass="39744">MSLPPLNPNRTAAGIVVDPKTLERVVPSSRRSDGTTRKELKIRPGFTPQEDIGVFRSSRQQANRPSVVPGSNSRPIASSSPKPDNPFAQPAAANKTKAQLKNEKRREKKRLETNKAWDEESSGDDEGDLKAAFAESDKARKGVLTGEAKGSEEAFPPLGKPSGAPERVVPDSMAPETQGPGTEAILEPIPGGSGIDEPVSALDMPGAPPPPSNMVPTTDESVPVKKRETKPHPIQGGRQGPIGLAFPPPIEESKPKPSPPSRADEAASWRTNKPKPPQNQGAQGAGTTRSRGNRRPGQQGKPPAPGGGSVARDQSKPVAPEQRVRKEVKIRQGGATDVGSLASRVKNLVLDSTTPRPTREKRDTSQVAEKSTSTA</sequence>
<comment type="caution">
    <text evidence="3">The sequence shown here is derived from an EMBL/GenBank/DDBJ whole genome shotgun (WGS) entry which is preliminary data.</text>
</comment>
<dbReference type="PANTHER" id="PTHR22959">
    <property type="entry name" value="PYM PROTEIN"/>
    <property type="match status" value="1"/>
</dbReference>
<dbReference type="EMBL" id="JAODAN010000001">
    <property type="protein sequence ID" value="KAK1926964.1"/>
    <property type="molecule type" value="Genomic_DNA"/>
</dbReference>
<feature type="compositionally biased region" description="Basic and acidic residues" evidence="1">
    <location>
        <begin position="30"/>
        <end position="42"/>
    </location>
</feature>
<name>A0AAD9L955_PAPLA</name>
<evidence type="ECO:0000256" key="1">
    <source>
        <dbReference type="SAM" id="MobiDB-lite"/>
    </source>
</evidence>
<dbReference type="SUPFAM" id="SSF101931">
    <property type="entry name" value="Pym (Within the bgcn gene intron protein, WIBG), N-terminal domain"/>
    <property type="match status" value="1"/>
</dbReference>
<dbReference type="SMART" id="SM01273">
    <property type="entry name" value="Mago-bind"/>
    <property type="match status" value="1"/>
</dbReference>
<gene>
    <name evidence="3" type="ORF">DB88DRAFT_476230</name>
</gene>
<dbReference type="GO" id="GO:0005737">
    <property type="term" value="C:cytoplasm"/>
    <property type="evidence" value="ECO:0007669"/>
    <property type="project" value="TreeGrafter"/>
</dbReference>
<dbReference type="GO" id="GO:0035145">
    <property type="term" value="C:exon-exon junction complex"/>
    <property type="evidence" value="ECO:0007669"/>
    <property type="project" value="TreeGrafter"/>
</dbReference>
<organism evidence="3 4">
    <name type="scientific">Papiliotrema laurentii</name>
    <name type="common">Cryptococcus laurentii</name>
    <dbReference type="NCBI Taxonomy" id="5418"/>
    <lineage>
        <taxon>Eukaryota</taxon>
        <taxon>Fungi</taxon>
        <taxon>Dikarya</taxon>
        <taxon>Basidiomycota</taxon>
        <taxon>Agaricomycotina</taxon>
        <taxon>Tremellomycetes</taxon>
        <taxon>Tremellales</taxon>
        <taxon>Rhynchogastremaceae</taxon>
        <taxon>Papiliotrema</taxon>
    </lineage>
</organism>
<dbReference type="GO" id="GO:0003723">
    <property type="term" value="F:RNA binding"/>
    <property type="evidence" value="ECO:0007669"/>
    <property type="project" value="TreeGrafter"/>
</dbReference>
<keyword evidence="4" id="KW-1185">Reference proteome</keyword>
<feature type="compositionally biased region" description="Polar residues" evidence="1">
    <location>
        <begin position="278"/>
        <end position="290"/>
    </location>
</feature>
<dbReference type="InterPro" id="IPR039333">
    <property type="entry name" value="PYM1"/>
</dbReference>